<dbReference type="GO" id="GO:0045292">
    <property type="term" value="P:mRNA cis splicing, via spliceosome"/>
    <property type="evidence" value="ECO:0007669"/>
    <property type="project" value="InterPro"/>
</dbReference>
<dbReference type="PROSITE" id="PS51676">
    <property type="entry name" value="FF"/>
    <property type="match status" value="1"/>
</dbReference>
<evidence type="ECO:0000256" key="1">
    <source>
        <dbReference type="SAM" id="MobiDB-lite"/>
    </source>
</evidence>
<dbReference type="GO" id="GO:0005685">
    <property type="term" value="C:U1 snRNP"/>
    <property type="evidence" value="ECO:0007669"/>
    <property type="project" value="TreeGrafter"/>
</dbReference>
<dbReference type="Gene3D" id="2.20.70.10">
    <property type="match status" value="2"/>
</dbReference>
<dbReference type="OrthoDB" id="187617at2759"/>
<dbReference type="InterPro" id="IPR002713">
    <property type="entry name" value="FF_domain"/>
</dbReference>
<dbReference type="RefSeq" id="XP_013760211.1">
    <property type="nucleotide sequence ID" value="XM_013904757.1"/>
</dbReference>
<dbReference type="SMART" id="SM00441">
    <property type="entry name" value="FF"/>
    <property type="match status" value="3"/>
</dbReference>
<protein>
    <recommendedName>
        <fullName evidence="7">WW domain-containing protein</fullName>
    </recommendedName>
</protein>
<feature type="domain" description="FF" evidence="4">
    <location>
        <begin position="403"/>
        <end position="463"/>
    </location>
</feature>
<dbReference type="CDD" id="cd00201">
    <property type="entry name" value="WW"/>
    <property type="match status" value="2"/>
</dbReference>
<sequence>MAIMGSRGQAIITRGITLSPVLVLVLVLATTTSASATAAAAAASSEPPLAPGWEEHKAPSGQSYYYNPSTKESVWVRPVAKTAAAGSALAAPQSQPAAAASAAMPWRECTADTGMPYYYNEVTGKSVWVMPPEYKAYIEAKNPSAKPAAAAAVPSPQKAPAAAKSRSATRAKPAEKAKPVPVVEPVKKEPVVAVSKDEARNLFKVMLSEARVNPRLRYDEVEAELGSDPRFSMLRSVAERRALYGAWSTSEMQRRSAAAADAKKAVFDNFLAMVKDLDGASKTYAAFLDAAADDPRLIAVDSVSLRESLFDDCVRAILDAERDAERDAKAKAEAEFVAFMASDSAGVTKDSTWFAWLEAHRETLARFHMLPPLRILDGFADTVRKLEDADAAASDAAAAAAYREHRKKRDAFRLLLAKHTSAIRVTTKWDEFVPAIAAEPALRELLGTPGSTPRELFDDFIADKMVPFLADLALVKSALHANGVVVTPDTTEAEFNASLTDLLAANKLSDDSHLADAYQYMVEHASMPGVAPGVAASAPAAAGTASVPDADLSAESGELSGYSSSDNDDDAPAPAVSDAGVDAEASSEPQSRKRKRAEPTAEPTAEPAAEPVAEPAAEPPTARRSKRAKR</sequence>
<reference evidence="5 6" key="1">
    <citation type="submission" date="2010-05" db="EMBL/GenBank/DDBJ databases">
        <title>The Genome Sequence of Thecamonas trahens ATCC 50062.</title>
        <authorList>
            <consortium name="The Broad Institute Genome Sequencing Platform"/>
            <person name="Russ C."/>
            <person name="Cuomo C."/>
            <person name="Shea T."/>
            <person name="Young S.K."/>
            <person name="Zeng Q."/>
            <person name="Koehrsen M."/>
            <person name="Haas B."/>
            <person name="Borodovsky M."/>
            <person name="Guigo R."/>
            <person name="Alvarado L."/>
            <person name="Berlin A."/>
            <person name="Bochicchio J."/>
            <person name="Borenstein D."/>
            <person name="Chapman S."/>
            <person name="Chen Z."/>
            <person name="Freedman E."/>
            <person name="Gellesch M."/>
            <person name="Goldberg J."/>
            <person name="Griggs A."/>
            <person name="Gujja S."/>
            <person name="Heilman E."/>
            <person name="Heiman D."/>
            <person name="Hepburn T."/>
            <person name="Howarth C."/>
            <person name="Jen D."/>
            <person name="Larson L."/>
            <person name="Mehta T."/>
            <person name="Park D."/>
            <person name="Pearson M."/>
            <person name="Roberts A."/>
            <person name="Saif S."/>
            <person name="Shenoy N."/>
            <person name="Sisk P."/>
            <person name="Stolte C."/>
            <person name="Sykes S."/>
            <person name="Thomson T."/>
            <person name="Walk T."/>
            <person name="White J."/>
            <person name="Yandava C."/>
            <person name="Burger G."/>
            <person name="Gray M.W."/>
            <person name="Holland P.W.H."/>
            <person name="King N."/>
            <person name="Lang F.B.F."/>
            <person name="Roger A.J."/>
            <person name="Ruiz-Trillo I."/>
            <person name="Lander E."/>
            <person name="Nusbaum C."/>
        </authorList>
    </citation>
    <scope>NUCLEOTIDE SEQUENCE [LARGE SCALE GENOMIC DNA]</scope>
    <source>
        <strain evidence="5 6">ATCC 50062</strain>
    </source>
</reference>
<feature type="domain" description="WW" evidence="3">
    <location>
        <begin position="47"/>
        <end position="80"/>
    </location>
</feature>
<proteinExistence type="predicted"/>
<dbReference type="GO" id="GO:0003723">
    <property type="term" value="F:RNA binding"/>
    <property type="evidence" value="ECO:0007669"/>
    <property type="project" value="TreeGrafter"/>
</dbReference>
<evidence type="ECO:0008006" key="7">
    <source>
        <dbReference type="Google" id="ProtNLM"/>
    </source>
</evidence>
<dbReference type="SUPFAM" id="SSF51045">
    <property type="entry name" value="WW domain"/>
    <property type="match status" value="2"/>
</dbReference>
<feature type="chain" id="PRO_5005537210" description="WW domain-containing protein" evidence="2">
    <location>
        <begin position="35"/>
        <end position="630"/>
    </location>
</feature>
<dbReference type="SUPFAM" id="SSF81698">
    <property type="entry name" value="FF domain"/>
    <property type="match status" value="3"/>
</dbReference>
<dbReference type="Pfam" id="PF00397">
    <property type="entry name" value="WW"/>
    <property type="match status" value="2"/>
</dbReference>
<feature type="compositionally biased region" description="Low complexity" evidence="1">
    <location>
        <begin position="572"/>
        <end position="583"/>
    </location>
</feature>
<feature type="region of interest" description="Disordered" evidence="1">
    <location>
        <begin position="148"/>
        <end position="180"/>
    </location>
</feature>
<dbReference type="InterPro" id="IPR036020">
    <property type="entry name" value="WW_dom_sf"/>
</dbReference>
<dbReference type="InterPro" id="IPR039726">
    <property type="entry name" value="Prp40-like"/>
</dbReference>
<keyword evidence="6" id="KW-1185">Reference proteome</keyword>
<dbReference type="PROSITE" id="PS50020">
    <property type="entry name" value="WW_DOMAIN_2"/>
    <property type="match status" value="2"/>
</dbReference>
<dbReference type="EMBL" id="GL349444">
    <property type="protein sequence ID" value="KNC46939.1"/>
    <property type="molecule type" value="Genomic_DNA"/>
</dbReference>
<organism evidence="5 6">
    <name type="scientific">Thecamonas trahens ATCC 50062</name>
    <dbReference type="NCBI Taxonomy" id="461836"/>
    <lineage>
        <taxon>Eukaryota</taxon>
        <taxon>Apusozoa</taxon>
        <taxon>Apusomonadida</taxon>
        <taxon>Apusomonadidae</taxon>
        <taxon>Thecamonas</taxon>
    </lineage>
</organism>
<evidence type="ECO:0000313" key="5">
    <source>
        <dbReference type="EMBL" id="KNC46939.1"/>
    </source>
</evidence>
<dbReference type="eggNOG" id="KOG0152">
    <property type="taxonomic scope" value="Eukaryota"/>
</dbReference>
<dbReference type="PANTHER" id="PTHR11864:SF35">
    <property type="entry name" value="WW DOMAIN-CONTAINING PROTEIN"/>
    <property type="match status" value="1"/>
</dbReference>
<dbReference type="SMART" id="SM00456">
    <property type="entry name" value="WW"/>
    <property type="match status" value="2"/>
</dbReference>
<dbReference type="GO" id="GO:0071004">
    <property type="term" value="C:U2-type prespliceosome"/>
    <property type="evidence" value="ECO:0007669"/>
    <property type="project" value="TreeGrafter"/>
</dbReference>
<feature type="domain" description="WW" evidence="3">
    <location>
        <begin position="100"/>
        <end position="133"/>
    </location>
</feature>
<dbReference type="Pfam" id="PF01846">
    <property type="entry name" value="FF"/>
    <property type="match status" value="2"/>
</dbReference>
<evidence type="ECO:0000256" key="2">
    <source>
        <dbReference type="SAM" id="SignalP"/>
    </source>
</evidence>
<keyword evidence="2" id="KW-0732">Signal</keyword>
<gene>
    <name evidence="5" type="ORF">AMSG_03372</name>
</gene>
<dbReference type="GeneID" id="25562981"/>
<evidence type="ECO:0000313" key="6">
    <source>
        <dbReference type="Proteomes" id="UP000054408"/>
    </source>
</evidence>
<dbReference type="Proteomes" id="UP000054408">
    <property type="component" value="Unassembled WGS sequence"/>
</dbReference>
<feature type="signal peptide" evidence="2">
    <location>
        <begin position="1"/>
        <end position="34"/>
    </location>
</feature>
<feature type="region of interest" description="Disordered" evidence="1">
    <location>
        <begin position="547"/>
        <end position="630"/>
    </location>
</feature>
<dbReference type="AlphaFoldDB" id="A0A0L0D3R1"/>
<evidence type="ECO:0000259" key="3">
    <source>
        <dbReference type="PROSITE" id="PS50020"/>
    </source>
</evidence>
<dbReference type="PANTHER" id="PTHR11864">
    <property type="entry name" value="PRE-MRNA-PROCESSING PROTEIN PRP40"/>
    <property type="match status" value="1"/>
</dbReference>
<name>A0A0L0D3R1_THETB</name>
<dbReference type="STRING" id="461836.A0A0L0D3R1"/>
<dbReference type="InterPro" id="IPR001202">
    <property type="entry name" value="WW_dom"/>
</dbReference>
<dbReference type="InterPro" id="IPR036517">
    <property type="entry name" value="FF_domain_sf"/>
</dbReference>
<evidence type="ECO:0000259" key="4">
    <source>
        <dbReference type="PROSITE" id="PS51676"/>
    </source>
</evidence>
<dbReference type="Gene3D" id="1.10.10.440">
    <property type="entry name" value="FF domain"/>
    <property type="match status" value="2"/>
</dbReference>
<dbReference type="OMA" id="HDELNYG"/>
<feature type="compositionally biased region" description="Low complexity" evidence="1">
    <location>
        <begin position="148"/>
        <end position="171"/>
    </location>
</feature>
<feature type="compositionally biased region" description="Low complexity" evidence="1">
    <location>
        <begin position="600"/>
        <end position="622"/>
    </location>
</feature>
<accession>A0A0L0D3R1</accession>